<dbReference type="Gene3D" id="2.60.200.40">
    <property type="match status" value="1"/>
</dbReference>
<dbReference type="Pfam" id="PF00781">
    <property type="entry name" value="DAGK_cat"/>
    <property type="match status" value="1"/>
</dbReference>
<evidence type="ECO:0000313" key="3">
    <source>
        <dbReference type="Proteomes" id="UP001501337"/>
    </source>
</evidence>
<evidence type="ECO:0000259" key="1">
    <source>
        <dbReference type="PROSITE" id="PS50146"/>
    </source>
</evidence>
<name>A0ABP7Q3U3_9GAMM</name>
<keyword evidence="3" id="KW-1185">Reference proteome</keyword>
<protein>
    <submittedName>
        <fullName evidence="2">Diacylglycerol kinase family protein</fullName>
    </submittedName>
</protein>
<sequence>MTYRRFIVVINAAAGDQKNEQLLDCISQQIPAESLLKTHQLHPGPDFEHEIDRAIHDAAAEEAVLLIAGGDGTVNTFLGRTSVLNATVGKSTLAIIPRGTFNYFARDHGIPTETKAAIRNAIEGEATAVPLCWVNREPFCVSASLGVYPKIMKARERMLAKTGRSRLAAVLTSIWVFLTSQKRSLISIEHGTQVRQMRTPLVVVTCSQTQIQTFDMPEASHLDQGYMILFAMRGRTSISMLFALLRSAFGGIRNVEEISYEPVQKLKITYSRVRRRKSIEVAVDGEIRKLQNPLIFTVEHEAAQVIMPAKKQDGE</sequence>
<organism evidence="2 3">
    <name type="scientific">Allohahella marinimesophila</name>
    <dbReference type="NCBI Taxonomy" id="1054972"/>
    <lineage>
        <taxon>Bacteria</taxon>
        <taxon>Pseudomonadati</taxon>
        <taxon>Pseudomonadota</taxon>
        <taxon>Gammaproteobacteria</taxon>
        <taxon>Oceanospirillales</taxon>
        <taxon>Hahellaceae</taxon>
        <taxon>Allohahella</taxon>
    </lineage>
</organism>
<evidence type="ECO:0000313" key="2">
    <source>
        <dbReference type="EMBL" id="GAA3975967.1"/>
    </source>
</evidence>
<dbReference type="SMART" id="SM00046">
    <property type="entry name" value="DAGKc"/>
    <property type="match status" value="1"/>
</dbReference>
<comment type="caution">
    <text evidence="2">The sequence shown here is derived from an EMBL/GenBank/DDBJ whole genome shotgun (WGS) entry which is preliminary data.</text>
</comment>
<reference evidence="3" key="1">
    <citation type="journal article" date="2019" name="Int. J. Syst. Evol. Microbiol.">
        <title>The Global Catalogue of Microorganisms (GCM) 10K type strain sequencing project: providing services to taxonomists for standard genome sequencing and annotation.</title>
        <authorList>
            <consortium name="The Broad Institute Genomics Platform"/>
            <consortium name="The Broad Institute Genome Sequencing Center for Infectious Disease"/>
            <person name="Wu L."/>
            <person name="Ma J."/>
        </authorList>
    </citation>
    <scope>NUCLEOTIDE SEQUENCE [LARGE SCALE GENOMIC DNA]</scope>
    <source>
        <strain evidence="3">JCM 17555</strain>
    </source>
</reference>
<dbReference type="Proteomes" id="UP001501337">
    <property type="component" value="Unassembled WGS sequence"/>
</dbReference>
<dbReference type="EMBL" id="BAABBO010000019">
    <property type="protein sequence ID" value="GAA3975967.1"/>
    <property type="molecule type" value="Genomic_DNA"/>
</dbReference>
<dbReference type="PROSITE" id="PS50146">
    <property type="entry name" value="DAGK"/>
    <property type="match status" value="1"/>
</dbReference>
<dbReference type="InterPro" id="IPR016064">
    <property type="entry name" value="NAD/diacylglycerol_kinase_sf"/>
</dbReference>
<proteinExistence type="predicted"/>
<keyword evidence="2" id="KW-0808">Transferase</keyword>
<dbReference type="InterPro" id="IPR001206">
    <property type="entry name" value="Diacylglycerol_kinase_cat_dom"/>
</dbReference>
<dbReference type="SUPFAM" id="SSF111331">
    <property type="entry name" value="NAD kinase/diacylglycerol kinase-like"/>
    <property type="match status" value="1"/>
</dbReference>
<dbReference type="InterPro" id="IPR017438">
    <property type="entry name" value="ATP-NAD_kinase_N"/>
</dbReference>
<dbReference type="GO" id="GO:0016301">
    <property type="term" value="F:kinase activity"/>
    <property type="evidence" value="ECO:0007669"/>
    <property type="project" value="UniProtKB-KW"/>
</dbReference>
<accession>A0ABP7Q3U3</accession>
<dbReference type="Gene3D" id="3.40.50.10330">
    <property type="entry name" value="Probable inorganic polyphosphate/atp-NAD kinase, domain 1"/>
    <property type="match status" value="1"/>
</dbReference>
<feature type="domain" description="DAGKc" evidence="1">
    <location>
        <begin position="1"/>
        <end position="138"/>
    </location>
</feature>
<keyword evidence="2" id="KW-0418">Kinase</keyword>
<dbReference type="RefSeq" id="WP_344809016.1">
    <property type="nucleotide sequence ID" value="NZ_BAABBO010000019.1"/>
</dbReference>
<gene>
    <name evidence="2" type="ORF">GCM10022278_36000</name>
</gene>